<evidence type="ECO:0000256" key="2">
    <source>
        <dbReference type="SAM" id="SignalP"/>
    </source>
</evidence>
<dbReference type="EMBL" id="OBDY01000028">
    <property type="protein sequence ID" value="SNY65437.1"/>
    <property type="molecule type" value="Genomic_DNA"/>
</dbReference>
<keyword evidence="4" id="KW-1185">Reference proteome</keyword>
<feature type="transmembrane region" description="Helical" evidence="1">
    <location>
        <begin position="196"/>
        <end position="218"/>
    </location>
</feature>
<feature type="chain" id="PRO_5012877050" evidence="2">
    <location>
        <begin position="29"/>
        <end position="227"/>
    </location>
</feature>
<dbReference type="Proteomes" id="UP000219612">
    <property type="component" value="Unassembled WGS sequence"/>
</dbReference>
<evidence type="ECO:0000313" key="3">
    <source>
        <dbReference type="EMBL" id="SNY65437.1"/>
    </source>
</evidence>
<evidence type="ECO:0000313" key="4">
    <source>
        <dbReference type="Proteomes" id="UP000219612"/>
    </source>
</evidence>
<accession>A0A285K099</accession>
<name>A0A285K099_9ACTN</name>
<protein>
    <submittedName>
        <fullName evidence="3">Uncharacterized protein</fullName>
    </submittedName>
</protein>
<keyword evidence="1" id="KW-1133">Transmembrane helix</keyword>
<keyword evidence="1" id="KW-0472">Membrane</keyword>
<evidence type="ECO:0000256" key="1">
    <source>
        <dbReference type="SAM" id="Phobius"/>
    </source>
</evidence>
<sequence length="227" mass="23768">MHHFGRRLVAIFLLVAVGALLPARPAAAHPFGDPQTVTVALDPARPDVVRIRWKVGGLDDLTLLGVKLGVLPEDRVFLDGAVFYQASDSAALGPSEQLTAYLLKQISVTRADEACPGTVLAPEDLARNGVTVDYACSAPVGRVAVAVRTLTDLNPAYQSLATGPGGQHAVYRDGEDTHDWVLGDVAADGPHLGRSAAVQIGGVALGVLLVVIVLVVALRRRGTTHPT</sequence>
<organism evidence="3 4">
    <name type="scientific">Paractinoplanes atraurantiacus</name>
    <dbReference type="NCBI Taxonomy" id="1036182"/>
    <lineage>
        <taxon>Bacteria</taxon>
        <taxon>Bacillati</taxon>
        <taxon>Actinomycetota</taxon>
        <taxon>Actinomycetes</taxon>
        <taxon>Micromonosporales</taxon>
        <taxon>Micromonosporaceae</taxon>
        <taxon>Paractinoplanes</taxon>
    </lineage>
</organism>
<reference evidence="3 4" key="1">
    <citation type="submission" date="2017-09" db="EMBL/GenBank/DDBJ databases">
        <authorList>
            <person name="Ehlers B."/>
            <person name="Leendertz F.H."/>
        </authorList>
    </citation>
    <scope>NUCLEOTIDE SEQUENCE [LARGE SCALE GENOMIC DNA]</scope>
    <source>
        <strain evidence="3 4">CGMCC 4.6857</strain>
    </source>
</reference>
<proteinExistence type="predicted"/>
<gene>
    <name evidence="3" type="ORF">SAMN05421748_12850</name>
</gene>
<dbReference type="AlphaFoldDB" id="A0A285K099"/>
<keyword evidence="2" id="KW-0732">Signal</keyword>
<keyword evidence="1" id="KW-0812">Transmembrane</keyword>
<feature type="signal peptide" evidence="2">
    <location>
        <begin position="1"/>
        <end position="28"/>
    </location>
</feature>